<gene>
    <name evidence="1" type="ORF">HGRIS_001853</name>
</gene>
<dbReference type="InterPro" id="IPR032675">
    <property type="entry name" value="LRR_dom_sf"/>
</dbReference>
<organism evidence="1 2">
    <name type="scientific">Hohenbuehelia grisea</name>
    <dbReference type="NCBI Taxonomy" id="104357"/>
    <lineage>
        <taxon>Eukaryota</taxon>
        <taxon>Fungi</taxon>
        <taxon>Dikarya</taxon>
        <taxon>Basidiomycota</taxon>
        <taxon>Agaricomycotina</taxon>
        <taxon>Agaricomycetes</taxon>
        <taxon>Agaricomycetidae</taxon>
        <taxon>Agaricales</taxon>
        <taxon>Pleurotineae</taxon>
        <taxon>Pleurotaceae</taxon>
        <taxon>Hohenbuehelia</taxon>
    </lineage>
</organism>
<evidence type="ECO:0008006" key="3">
    <source>
        <dbReference type="Google" id="ProtNLM"/>
    </source>
</evidence>
<protein>
    <recommendedName>
        <fullName evidence="3">F-box domain-containing protein</fullName>
    </recommendedName>
</protein>
<evidence type="ECO:0000313" key="1">
    <source>
        <dbReference type="EMBL" id="KAL0955620.1"/>
    </source>
</evidence>
<dbReference type="Gene3D" id="3.80.10.10">
    <property type="entry name" value="Ribonuclease Inhibitor"/>
    <property type="match status" value="1"/>
</dbReference>
<keyword evidence="2" id="KW-1185">Reference proteome</keyword>
<proteinExistence type="predicted"/>
<dbReference type="Proteomes" id="UP001556367">
    <property type="component" value="Unassembled WGS sequence"/>
</dbReference>
<dbReference type="SUPFAM" id="SSF52047">
    <property type="entry name" value="RNI-like"/>
    <property type="match status" value="1"/>
</dbReference>
<dbReference type="PROSITE" id="PS51257">
    <property type="entry name" value="PROKAR_LIPOPROTEIN"/>
    <property type="match status" value="1"/>
</dbReference>
<accession>A0ABR3JJG8</accession>
<dbReference type="EMBL" id="JASNQZ010000006">
    <property type="protein sequence ID" value="KAL0955620.1"/>
    <property type="molecule type" value="Genomic_DNA"/>
</dbReference>
<sequence length="508" mass="55845">MHSCLRMPEVAGMVCDFLRTSQAFASLASLAQSCRVLQEPALDALWAEQDTLLNLIQCLPLDLWAVNVDFTPNITLLARNLCSSDLPCLLYYAAKIKRLIYIRYEEDLLAIEVGQPMVQMICDAIGSPLLPKLQDLTWVSDDDSYFRVFMSLCGHSLKKLVLSLDGAATVRLSSLAAVARWPSLNSFEIRHTSTCPALAPAISKILCHIQGIRKLVIPALPQDAFEALASLPSLRTLALGNLYHDFTPPPKPIDGFVSLQSLNVNVPGATDAVRIIQSLKSSCVRSLGLTLSIIPNPSGYLEMIGAVQDVFPVDRLAGLRVSVTSRSVRPADCFIPATAIELLLPYDSMYGVILTGMNIELNDSLLLRMAEAWPNMRTLHLGQRDLPSSNPPAVTLLGLRHLAKLCRRLTSLSIEFESTGIEAMAKMRPGEGVSEASLITLHVGQSPSPNPELTASFLSDIFPSLEILSWSINMARPTRDKWVQVNQLLGWFGTIRQQERAFREESNA</sequence>
<name>A0ABR3JJG8_9AGAR</name>
<reference evidence="2" key="1">
    <citation type="submission" date="2024-06" db="EMBL/GenBank/DDBJ databases">
        <title>Multi-omics analyses provide insights into the biosynthesis of the anticancer antibiotic pleurotin in Hohenbuehelia grisea.</title>
        <authorList>
            <person name="Weaver J.A."/>
            <person name="Alberti F."/>
        </authorList>
    </citation>
    <scope>NUCLEOTIDE SEQUENCE [LARGE SCALE GENOMIC DNA]</scope>
    <source>
        <strain evidence="2">T-177</strain>
    </source>
</reference>
<comment type="caution">
    <text evidence="1">The sequence shown here is derived from an EMBL/GenBank/DDBJ whole genome shotgun (WGS) entry which is preliminary data.</text>
</comment>
<evidence type="ECO:0000313" key="2">
    <source>
        <dbReference type="Proteomes" id="UP001556367"/>
    </source>
</evidence>